<dbReference type="EMBL" id="QGMF01000392">
    <property type="protein sequence ID" value="TVY16252.1"/>
    <property type="molecule type" value="Genomic_DNA"/>
</dbReference>
<dbReference type="Pfam" id="PF20772">
    <property type="entry name" value="TACO1_YebC_N"/>
    <property type="match status" value="1"/>
</dbReference>
<gene>
    <name evidence="5" type="ORF">LARI1_G004345</name>
</gene>
<dbReference type="AlphaFoldDB" id="A0A8T9BDE0"/>
<dbReference type="HAMAP" id="MF_00693">
    <property type="entry name" value="Transcrip_reg_TACO1"/>
    <property type="match status" value="1"/>
</dbReference>
<evidence type="ECO:0000313" key="5">
    <source>
        <dbReference type="EMBL" id="TVY16252.1"/>
    </source>
</evidence>
<dbReference type="PANTHER" id="PTHR12532:SF0">
    <property type="entry name" value="TRANSLATIONAL ACTIVATOR OF CYTOCHROME C OXIDASE 1"/>
    <property type="match status" value="1"/>
</dbReference>
<reference evidence="5 6" key="1">
    <citation type="submission" date="2018-05" db="EMBL/GenBank/DDBJ databases">
        <title>Whole genome sequencing for identification of molecular markers to develop diagnostic detection tools for the regulated plant pathogen Lachnellula willkommii.</title>
        <authorList>
            <person name="Giroux E."/>
            <person name="Bilodeau G."/>
        </authorList>
    </citation>
    <scope>NUCLEOTIDE SEQUENCE [LARGE SCALE GENOMIC DNA]</scope>
    <source>
        <strain evidence="5 6">CBS 203.66</strain>
    </source>
</reference>
<dbReference type="Proteomes" id="UP000469559">
    <property type="component" value="Unassembled WGS sequence"/>
</dbReference>
<protein>
    <submittedName>
        <fullName evidence="5">Putative transcriptional regulatory protein</fullName>
    </submittedName>
</protein>
<name>A0A8T9BDE0_9HELO</name>
<dbReference type="Pfam" id="PF01709">
    <property type="entry name" value="Transcrip_reg"/>
    <property type="match status" value="1"/>
</dbReference>
<organism evidence="5 6">
    <name type="scientific">Lachnellula arida</name>
    <dbReference type="NCBI Taxonomy" id="1316785"/>
    <lineage>
        <taxon>Eukaryota</taxon>
        <taxon>Fungi</taxon>
        <taxon>Dikarya</taxon>
        <taxon>Ascomycota</taxon>
        <taxon>Pezizomycotina</taxon>
        <taxon>Leotiomycetes</taxon>
        <taxon>Helotiales</taxon>
        <taxon>Lachnaceae</taxon>
        <taxon>Lachnellula</taxon>
    </lineage>
</organism>
<dbReference type="FunFam" id="1.10.10.200:FF:000002">
    <property type="entry name" value="Probable transcriptional regulatory protein CLM62_37755"/>
    <property type="match status" value="1"/>
</dbReference>
<dbReference type="InterPro" id="IPR049083">
    <property type="entry name" value="TACO1_YebC_N"/>
</dbReference>
<proteinExistence type="inferred from homology"/>
<comment type="caution">
    <text evidence="5">The sequence shown here is derived from an EMBL/GenBank/DDBJ whole genome shotgun (WGS) entry which is preliminary data.</text>
</comment>
<dbReference type="SUPFAM" id="SSF75625">
    <property type="entry name" value="YebC-like"/>
    <property type="match status" value="1"/>
</dbReference>
<dbReference type="InterPro" id="IPR017856">
    <property type="entry name" value="Integrase-like_N"/>
</dbReference>
<evidence type="ECO:0000256" key="2">
    <source>
        <dbReference type="ARBA" id="ARBA00008724"/>
    </source>
</evidence>
<feature type="domain" description="TACO1/YebC-like N-terminal" evidence="4">
    <location>
        <begin position="36"/>
        <end position="106"/>
    </location>
</feature>
<dbReference type="Gene3D" id="1.10.10.200">
    <property type="match status" value="1"/>
</dbReference>
<dbReference type="PANTHER" id="PTHR12532">
    <property type="entry name" value="TRANSLATIONAL ACTIVATOR OF CYTOCHROME C OXIDASE 1"/>
    <property type="match status" value="1"/>
</dbReference>
<accession>A0A8T9BDE0</accession>
<feature type="domain" description="TACO1/YebC-like second and third" evidence="3">
    <location>
        <begin position="115"/>
        <end position="273"/>
    </location>
</feature>
<dbReference type="InterPro" id="IPR002876">
    <property type="entry name" value="Transcrip_reg_TACO1-like"/>
</dbReference>
<dbReference type="GO" id="GO:0005739">
    <property type="term" value="C:mitochondrion"/>
    <property type="evidence" value="ECO:0007669"/>
    <property type="project" value="UniProtKB-SubCell"/>
</dbReference>
<dbReference type="InterPro" id="IPR048300">
    <property type="entry name" value="TACO1_YebC-like_2nd/3rd_dom"/>
</dbReference>
<comment type="subcellular location">
    <subcellularLocation>
        <location evidence="1">Mitochondrion</location>
    </subcellularLocation>
</comment>
<dbReference type="Gene3D" id="3.30.70.980">
    <property type="match status" value="2"/>
</dbReference>
<evidence type="ECO:0000256" key="1">
    <source>
        <dbReference type="ARBA" id="ARBA00004173"/>
    </source>
</evidence>
<dbReference type="InterPro" id="IPR026564">
    <property type="entry name" value="Transcrip_reg_TACO1-like_dom3"/>
</dbReference>
<dbReference type="OrthoDB" id="2017544at2759"/>
<keyword evidence="6" id="KW-1185">Reference proteome</keyword>
<evidence type="ECO:0000259" key="3">
    <source>
        <dbReference type="Pfam" id="PF01709"/>
    </source>
</evidence>
<evidence type="ECO:0000313" key="6">
    <source>
        <dbReference type="Proteomes" id="UP000469559"/>
    </source>
</evidence>
<dbReference type="InterPro" id="IPR029072">
    <property type="entry name" value="YebC-like"/>
</dbReference>
<evidence type="ECO:0000259" key="4">
    <source>
        <dbReference type="Pfam" id="PF20772"/>
    </source>
</evidence>
<sequence>MAAFSRGLRSLPYRGDFIRSKSIQFSTSSIVQSGHNRWSKIKHEKGAADAKRSTQNSFFSREIAMASKCGGPDPNSNPRLAGLLVTAKKAGWAKANMENAIARGQGRSQTGAALQNVTLEVIMPPTIALIIEAETDNAKRTLGDLRSLVSRNGGTVTPTNYLFQKKGRVAFEKDERNLSVDDVLEDAIEAGVEDVEADEDGGIVVWTEPNKTAAAAEALQKSLNLKVESSDIIWQANEDTKVPMEDVDKAKTFAEFIDAVRDNPSVQGLYANVAQGSLSDEVWEDLQNRVD</sequence>
<comment type="similarity">
    <text evidence="2">Belongs to the TACO1 family.</text>
</comment>